<accession>A0ABU8HEP9</accession>
<protein>
    <submittedName>
        <fullName evidence="2">PH domain-containing protein</fullName>
    </submittedName>
</protein>
<sequence length="85" mass="9868">MFEVKVTKKDEHLQIKWNLSKIEIPLSDITEVQYDDTYSGEEKSALRFGYPYGNTDRVVIHTSSETYIIYTSIGGLKEKILSFMK</sequence>
<comment type="caution">
    <text evidence="2">The sequence shown here is derived from an EMBL/GenBank/DDBJ whole genome shotgun (WGS) entry which is preliminary data.</text>
</comment>
<dbReference type="EMBL" id="JBBAXC010000009">
    <property type="protein sequence ID" value="MEI5907836.1"/>
    <property type="molecule type" value="Genomic_DNA"/>
</dbReference>
<evidence type="ECO:0000259" key="1">
    <source>
        <dbReference type="Pfam" id="PF23491"/>
    </source>
</evidence>
<name>A0ABU8HEP9_9BACI</name>
<dbReference type="Proteomes" id="UP001312865">
    <property type="component" value="Unassembled WGS sequence"/>
</dbReference>
<dbReference type="InterPro" id="IPR055365">
    <property type="entry name" value="PH_SunI-like"/>
</dbReference>
<evidence type="ECO:0000313" key="3">
    <source>
        <dbReference type="Proteomes" id="UP001312865"/>
    </source>
</evidence>
<organism evidence="2 3">
    <name type="scientific">Bacillus spongiae</name>
    <dbReference type="NCBI Taxonomy" id="2683610"/>
    <lineage>
        <taxon>Bacteria</taxon>
        <taxon>Bacillati</taxon>
        <taxon>Bacillota</taxon>
        <taxon>Bacilli</taxon>
        <taxon>Bacillales</taxon>
        <taxon>Bacillaceae</taxon>
        <taxon>Bacillus</taxon>
    </lineage>
</organism>
<keyword evidence="3" id="KW-1185">Reference proteome</keyword>
<gene>
    <name evidence="2" type="ORF">WAK64_12305</name>
</gene>
<dbReference type="RefSeq" id="WP_336587273.1">
    <property type="nucleotide sequence ID" value="NZ_JBBAXC010000009.1"/>
</dbReference>
<reference evidence="2 3" key="1">
    <citation type="journal article" date="2018" name="J. Microbiol.">
        <title>Bacillus spongiae sp. nov., isolated from sponge of Jeju Island.</title>
        <authorList>
            <person name="Lee G.E."/>
            <person name="Im W.T."/>
            <person name="Park J.S."/>
        </authorList>
    </citation>
    <scope>NUCLEOTIDE SEQUENCE [LARGE SCALE GENOMIC DNA]</scope>
    <source>
        <strain evidence="2 3">135PIL107-10</strain>
    </source>
</reference>
<evidence type="ECO:0000313" key="2">
    <source>
        <dbReference type="EMBL" id="MEI5907836.1"/>
    </source>
</evidence>
<dbReference type="Pfam" id="PF23491">
    <property type="entry name" value="bPH_8"/>
    <property type="match status" value="1"/>
</dbReference>
<proteinExistence type="predicted"/>
<feature type="domain" description="Sublancin immunity protein SunI-like PH" evidence="1">
    <location>
        <begin position="2"/>
        <end position="81"/>
    </location>
</feature>